<evidence type="ECO:0000313" key="9">
    <source>
        <dbReference type="EMBL" id="KAA5607576.1"/>
    </source>
</evidence>
<dbReference type="NCBIfam" id="TIGR00786">
    <property type="entry name" value="dctM"/>
    <property type="match status" value="1"/>
</dbReference>
<reference evidence="9 10" key="1">
    <citation type="submission" date="2019-09" db="EMBL/GenBank/DDBJ databases">
        <title>Genome sequence of Roseospira marina, one of the more divergent members of the non-sulfur purple photosynthetic bacterial family, the Rhodospirillaceae.</title>
        <authorList>
            <person name="Meyer T."/>
            <person name="Kyndt J."/>
        </authorList>
    </citation>
    <scope>NUCLEOTIDE SEQUENCE [LARGE SCALE GENOMIC DNA]</scope>
    <source>
        <strain evidence="9 10">DSM 15113</strain>
    </source>
</reference>
<dbReference type="EMBL" id="VWPJ01000001">
    <property type="protein sequence ID" value="KAA5607576.1"/>
    <property type="molecule type" value="Genomic_DNA"/>
</dbReference>
<organism evidence="9 10">
    <name type="scientific">Roseospira marina</name>
    <dbReference type="NCBI Taxonomy" id="140057"/>
    <lineage>
        <taxon>Bacteria</taxon>
        <taxon>Pseudomonadati</taxon>
        <taxon>Pseudomonadota</taxon>
        <taxon>Alphaproteobacteria</taxon>
        <taxon>Rhodospirillales</taxon>
        <taxon>Rhodospirillaceae</taxon>
        <taxon>Roseospira</taxon>
    </lineage>
</organism>
<feature type="transmembrane region" description="Helical" evidence="7">
    <location>
        <begin position="400"/>
        <end position="428"/>
    </location>
</feature>
<feature type="transmembrane region" description="Helical" evidence="7">
    <location>
        <begin position="139"/>
        <end position="165"/>
    </location>
</feature>
<feature type="transmembrane region" description="Helical" evidence="7">
    <location>
        <begin position="96"/>
        <end position="118"/>
    </location>
</feature>
<dbReference type="OrthoDB" id="9783448at2"/>
<feature type="transmembrane region" description="Helical" evidence="7">
    <location>
        <begin position="249"/>
        <end position="267"/>
    </location>
</feature>
<accession>A0A5M6IGZ7</accession>
<keyword evidence="10" id="KW-1185">Reference proteome</keyword>
<feature type="transmembrane region" description="Helical" evidence="7">
    <location>
        <begin position="366"/>
        <end position="388"/>
    </location>
</feature>
<dbReference type="Proteomes" id="UP000324065">
    <property type="component" value="Unassembled WGS sequence"/>
</dbReference>
<dbReference type="PANTHER" id="PTHR33362">
    <property type="entry name" value="SIALIC ACID TRAP TRANSPORTER PERMEASE PROTEIN SIAT-RELATED"/>
    <property type="match status" value="1"/>
</dbReference>
<dbReference type="InterPro" id="IPR010656">
    <property type="entry name" value="DctM"/>
</dbReference>
<feature type="transmembrane region" description="Helical" evidence="7">
    <location>
        <begin position="315"/>
        <end position="334"/>
    </location>
</feature>
<evidence type="ECO:0000256" key="4">
    <source>
        <dbReference type="ARBA" id="ARBA00022692"/>
    </source>
</evidence>
<protein>
    <recommendedName>
        <fullName evidence="7">TRAP transporter large permease protein</fullName>
    </recommendedName>
</protein>
<sequence>MGTVSLALVALLAFLLGTGVWICLGLLGTGVGLLTLFRPQMPIEKLLAQQAWNASTSMELLALPLFILMAEILFHTKVAESLFNGLAPWTRRLPGRMSHVTVLASTLFAAVSGSSAATTSTVGRITARELIAKGYDRSLVTGSLAGAGTLGFLIPPSTIMIIYGVLAEESILKLFMAGIVPGALLALSYMLYLAIRATLNPSLVGAPPPPSSFREKLATLRGEGLAPLLLLIVCVVGSMYGGIASPTEAASVGVLGSLLLGVYQRALSWRTLGQALFHAAQTCSMIGFIIIGAMFLSVGLGYLGLPRFVAATIQGLHLSPFTLILALLAFYVILGCFMEGMSCIVMTLPITLPLVLAAGYDKIWFGIFLVLVVELAQITPPVGFNLIVIQRLIGGRIGPIARAALPFFLITATFTLLLAVFPGIVSWLPDLLASRS</sequence>
<evidence type="ECO:0000313" key="10">
    <source>
        <dbReference type="Proteomes" id="UP000324065"/>
    </source>
</evidence>
<dbReference type="GO" id="GO:0022857">
    <property type="term" value="F:transmembrane transporter activity"/>
    <property type="evidence" value="ECO:0007669"/>
    <property type="project" value="UniProtKB-UniRule"/>
</dbReference>
<comment type="caution">
    <text evidence="9">The sequence shown here is derived from an EMBL/GenBank/DDBJ whole genome shotgun (WGS) entry which is preliminary data.</text>
</comment>
<feature type="transmembrane region" description="Helical" evidence="7">
    <location>
        <begin position="224"/>
        <end position="243"/>
    </location>
</feature>
<feature type="transmembrane region" description="Helical" evidence="7">
    <location>
        <begin position="6"/>
        <end position="37"/>
    </location>
</feature>
<name>A0A5M6IGZ7_9PROT</name>
<feature type="transmembrane region" description="Helical" evidence="7">
    <location>
        <begin position="171"/>
        <end position="195"/>
    </location>
</feature>
<evidence type="ECO:0000256" key="2">
    <source>
        <dbReference type="ARBA" id="ARBA00022475"/>
    </source>
</evidence>
<dbReference type="InterPro" id="IPR004681">
    <property type="entry name" value="TRAP_DctM"/>
</dbReference>
<comment type="subcellular location">
    <subcellularLocation>
        <location evidence="1 7">Cell inner membrane</location>
        <topology evidence="1 7">Multi-pass membrane protein</topology>
    </subcellularLocation>
</comment>
<dbReference type="AlphaFoldDB" id="A0A5M6IGZ7"/>
<dbReference type="GO" id="GO:0005886">
    <property type="term" value="C:plasma membrane"/>
    <property type="evidence" value="ECO:0007669"/>
    <property type="project" value="UniProtKB-SubCell"/>
</dbReference>
<feature type="transmembrane region" description="Helical" evidence="7">
    <location>
        <begin position="58"/>
        <end position="76"/>
    </location>
</feature>
<feature type="domain" description="TRAP C4-dicarboxylate transport system permease DctM subunit" evidence="8">
    <location>
        <begin position="11"/>
        <end position="424"/>
    </location>
</feature>
<evidence type="ECO:0000256" key="6">
    <source>
        <dbReference type="ARBA" id="ARBA00023136"/>
    </source>
</evidence>
<feature type="transmembrane region" description="Helical" evidence="7">
    <location>
        <begin position="279"/>
        <end position="303"/>
    </location>
</feature>
<keyword evidence="6 7" id="KW-0472">Membrane</keyword>
<evidence type="ECO:0000259" key="8">
    <source>
        <dbReference type="Pfam" id="PF06808"/>
    </source>
</evidence>
<dbReference type="RefSeq" id="WP_150060709.1">
    <property type="nucleotide sequence ID" value="NZ_JACHII010000001.1"/>
</dbReference>
<dbReference type="PANTHER" id="PTHR33362:SF5">
    <property type="entry name" value="C4-DICARBOXYLATE TRAP TRANSPORTER LARGE PERMEASE PROTEIN DCTM"/>
    <property type="match status" value="1"/>
</dbReference>
<evidence type="ECO:0000256" key="1">
    <source>
        <dbReference type="ARBA" id="ARBA00004429"/>
    </source>
</evidence>
<keyword evidence="3 7" id="KW-0997">Cell inner membrane</keyword>
<proteinExistence type="inferred from homology"/>
<feature type="transmembrane region" description="Helical" evidence="7">
    <location>
        <begin position="341"/>
        <end position="360"/>
    </location>
</feature>
<gene>
    <name evidence="9" type="ORF">F1188_02105</name>
</gene>
<keyword evidence="7" id="KW-0813">Transport</keyword>
<evidence type="ECO:0000256" key="3">
    <source>
        <dbReference type="ARBA" id="ARBA00022519"/>
    </source>
</evidence>
<comment type="subunit">
    <text evidence="7">The complex comprises the extracytoplasmic solute receptor protein and the two transmembrane proteins.</text>
</comment>
<evidence type="ECO:0000256" key="5">
    <source>
        <dbReference type="ARBA" id="ARBA00022989"/>
    </source>
</evidence>
<evidence type="ECO:0000256" key="7">
    <source>
        <dbReference type="RuleBase" id="RU369079"/>
    </source>
</evidence>
<comment type="function">
    <text evidence="7">Part of the tripartite ATP-independent periplasmic (TRAP) transport system.</text>
</comment>
<keyword evidence="2" id="KW-1003">Cell membrane</keyword>
<keyword evidence="4 7" id="KW-0812">Transmembrane</keyword>
<dbReference type="PIRSF" id="PIRSF006066">
    <property type="entry name" value="HI0050"/>
    <property type="match status" value="1"/>
</dbReference>
<keyword evidence="5 7" id="KW-1133">Transmembrane helix</keyword>
<dbReference type="Pfam" id="PF06808">
    <property type="entry name" value="DctM"/>
    <property type="match status" value="1"/>
</dbReference>
<comment type="similarity">
    <text evidence="7">Belongs to the TRAP transporter large permease family.</text>
</comment>